<comment type="caution">
    <text evidence="1">The sequence shown here is derived from an EMBL/GenBank/DDBJ whole genome shotgun (WGS) entry which is preliminary data.</text>
</comment>
<dbReference type="RefSeq" id="WP_127190056.1">
    <property type="nucleotide sequence ID" value="NZ_JAUSSS010000004.1"/>
</dbReference>
<sequence>MECIVYFDVMHGDVVKELRGLIFLDEGKAPTEKDYLLMFEDMGYKLRLEDPNDLVFKPTEPSADLRQIRIRRVDTGEKNYKEDKELRSVVSGLLPNESRPI</sequence>
<keyword evidence="2" id="KW-1185">Reference proteome</keyword>
<protein>
    <submittedName>
        <fullName evidence="1">Uncharacterized protein</fullName>
    </submittedName>
</protein>
<reference evidence="1 2" key="1">
    <citation type="submission" date="2018-12" db="EMBL/GenBank/DDBJ databases">
        <authorList>
            <person name="Sun L."/>
            <person name="Chen Z."/>
        </authorList>
    </citation>
    <scope>NUCLEOTIDE SEQUENCE [LARGE SCALE GENOMIC DNA]</scope>
    <source>
        <strain evidence="1 2">DSM 15890</strain>
    </source>
</reference>
<gene>
    <name evidence="1" type="ORF">EJP82_00485</name>
</gene>
<dbReference type="Proteomes" id="UP000279446">
    <property type="component" value="Unassembled WGS sequence"/>
</dbReference>
<accession>A0A433YF37</accession>
<proteinExistence type="predicted"/>
<evidence type="ECO:0000313" key="1">
    <source>
        <dbReference type="EMBL" id="RUT48461.1"/>
    </source>
</evidence>
<evidence type="ECO:0000313" key="2">
    <source>
        <dbReference type="Proteomes" id="UP000279446"/>
    </source>
</evidence>
<dbReference type="OrthoDB" id="2639209at2"/>
<name>A0A433YF37_9BACL</name>
<dbReference type="AlphaFoldDB" id="A0A433YF37"/>
<organism evidence="1 2">
    <name type="scientific">Paenibacillus anaericanus</name>
    <dbReference type="NCBI Taxonomy" id="170367"/>
    <lineage>
        <taxon>Bacteria</taxon>
        <taxon>Bacillati</taxon>
        <taxon>Bacillota</taxon>
        <taxon>Bacilli</taxon>
        <taxon>Bacillales</taxon>
        <taxon>Paenibacillaceae</taxon>
        <taxon>Paenibacillus</taxon>
    </lineage>
</organism>
<dbReference type="EMBL" id="RZNY01000001">
    <property type="protein sequence ID" value="RUT48461.1"/>
    <property type="molecule type" value="Genomic_DNA"/>
</dbReference>